<dbReference type="Proteomes" id="UP000237347">
    <property type="component" value="Unassembled WGS sequence"/>
</dbReference>
<feature type="region of interest" description="Disordered" evidence="1">
    <location>
        <begin position="111"/>
        <end position="140"/>
    </location>
</feature>
<protein>
    <recommendedName>
        <fullName evidence="2">Zinc knuckle CX2CX4HX4C domain-containing protein</fullName>
    </recommendedName>
</protein>
<name>A0AAW0JAS6_QUESU</name>
<dbReference type="InterPro" id="IPR040256">
    <property type="entry name" value="At4g02000-like"/>
</dbReference>
<evidence type="ECO:0000313" key="4">
    <source>
        <dbReference type="Proteomes" id="UP000237347"/>
    </source>
</evidence>
<gene>
    <name evidence="3" type="ORF">CFP56_034986</name>
</gene>
<dbReference type="Pfam" id="PF14392">
    <property type="entry name" value="zf-CCHC_4"/>
    <property type="match status" value="1"/>
</dbReference>
<evidence type="ECO:0000256" key="1">
    <source>
        <dbReference type="SAM" id="MobiDB-lite"/>
    </source>
</evidence>
<accession>A0AAW0JAS6</accession>
<dbReference type="EMBL" id="PKMF04000618">
    <property type="protein sequence ID" value="KAK7823968.1"/>
    <property type="molecule type" value="Genomic_DNA"/>
</dbReference>
<dbReference type="PANTHER" id="PTHR31286">
    <property type="entry name" value="GLYCINE-RICH CELL WALL STRUCTURAL PROTEIN 1.8-LIKE"/>
    <property type="match status" value="1"/>
</dbReference>
<evidence type="ECO:0000259" key="2">
    <source>
        <dbReference type="Pfam" id="PF14392"/>
    </source>
</evidence>
<feature type="domain" description="Zinc knuckle CX2CX4HX4C" evidence="2">
    <location>
        <begin position="41"/>
        <end position="86"/>
    </location>
</feature>
<keyword evidence="4" id="KW-1185">Reference proteome</keyword>
<proteinExistence type="predicted"/>
<sequence>MVSPQVAIEVGSRLGVVEEVERRRRQDDLNFFMRVCVELPITKPLRRGGFIVGSDGVHTWVTFKYGRLPIFCHYCGMLGHDLRHCATHFAMEKNGGKVEYQYGDWLKAVGGRQRSPSRRGVGKDFGSADVKDGIPKQSTNNQPEMEVLAMRTKNDTVKPNSSSCHNEGVSEISGAVPNFQRGDKVITRFHANMKGGSNVISGTSTDIQQCDEGVAHEGRFKFK</sequence>
<evidence type="ECO:0000313" key="3">
    <source>
        <dbReference type="EMBL" id="KAK7823968.1"/>
    </source>
</evidence>
<comment type="caution">
    <text evidence="3">The sequence shown here is derived from an EMBL/GenBank/DDBJ whole genome shotgun (WGS) entry which is preliminary data.</text>
</comment>
<dbReference type="InterPro" id="IPR025836">
    <property type="entry name" value="Zn_knuckle_CX2CX4HX4C"/>
</dbReference>
<reference evidence="3 4" key="1">
    <citation type="journal article" date="2018" name="Sci. Data">
        <title>The draft genome sequence of cork oak.</title>
        <authorList>
            <person name="Ramos A.M."/>
            <person name="Usie A."/>
            <person name="Barbosa P."/>
            <person name="Barros P.M."/>
            <person name="Capote T."/>
            <person name="Chaves I."/>
            <person name="Simoes F."/>
            <person name="Abreu I."/>
            <person name="Carrasquinho I."/>
            <person name="Faro C."/>
            <person name="Guimaraes J.B."/>
            <person name="Mendonca D."/>
            <person name="Nobrega F."/>
            <person name="Rodrigues L."/>
            <person name="Saibo N.J.M."/>
            <person name="Varela M.C."/>
            <person name="Egas C."/>
            <person name="Matos J."/>
            <person name="Miguel C.M."/>
            <person name="Oliveira M.M."/>
            <person name="Ricardo C.P."/>
            <person name="Goncalves S."/>
        </authorList>
    </citation>
    <scope>NUCLEOTIDE SEQUENCE [LARGE SCALE GENOMIC DNA]</scope>
    <source>
        <strain evidence="4">cv. HL8</strain>
    </source>
</reference>
<dbReference type="PANTHER" id="PTHR31286:SF167">
    <property type="entry name" value="OS09G0268800 PROTEIN"/>
    <property type="match status" value="1"/>
</dbReference>
<organism evidence="3 4">
    <name type="scientific">Quercus suber</name>
    <name type="common">Cork oak</name>
    <dbReference type="NCBI Taxonomy" id="58331"/>
    <lineage>
        <taxon>Eukaryota</taxon>
        <taxon>Viridiplantae</taxon>
        <taxon>Streptophyta</taxon>
        <taxon>Embryophyta</taxon>
        <taxon>Tracheophyta</taxon>
        <taxon>Spermatophyta</taxon>
        <taxon>Magnoliopsida</taxon>
        <taxon>eudicotyledons</taxon>
        <taxon>Gunneridae</taxon>
        <taxon>Pentapetalae</taxon>
        <taxon>rosids</taxon>
        <taxon>fabids</taxon>
        <taxon>Fagales</taxon>
        <taxon>Fagaceae</taxon>
        <taxon>Quercus</taxon>
    </lineage>
</organism>
<dbReference type="AlphaFoldDB" id="A0AAW0JAS6"/>